<dbReference type="Proteomes" id="UP000037712">
    <property type="component" value="Unassembled WGS sequence"/>
</dbReference>
<name>A0A0M8PJT7_RHORH</name>
<keyword evidence="1" id="KW-1133">Transmembrane helix</keyword>
<reference evidence="2 3" key="1">
    <citation type="journal article" date="2015" name="Genome Announc.">
        <title>Draft Genome Sequence of Rhodococcus rhodochrous Strain KG-21, a Soil Isolate from Oil Fields of Krishna-Godavari Basin, India.</title>
        <authorList>
            <person name="Dawar C."/>
            <person name="Aggarwal R.K."/>
        </authorList>
    </citation>
    <scope>NUCLEOTIDE SEQUENCE [LARGE SCALE GENOMIC DNA]</scope>
    <source>
        <strain evidence="2 3">KG-21</strain>
    </source>
</reference>
<accession>A0A0M8PJT7</accession>
<keyword evidence="1" id="KW-0472">Membrane</keyword>
<evidence type="ECO:0000313" key="3">
    <source>
        <dbReference type="Proteomes" id="UP000037712"/>
    </source>
</evidence>
<dbReference type="EMBL" id="AZYO01000159">
    <property type="protein sequence ID" value="KOS53138.1"/>
    <property type="molecule type" value="Genomic_DNA"/>
</dbReference>
<evidence type="ECO:0000256" key="1">
    <source>
        <dbReference type="SAM" id="Phobius"/>
    </source>
</evidence>
<proteinExistence type="predicted"/>
<feature type="transmembrane region" description="Helical" evidence="1">
    <location>
        <begin position="20"/>
        <end position="40"/>
    </location>
</feature>
<sequence>MTDSSPSPEILLGARGRSSARALVLVGSLVLALAVGILWLRSSQGISASAWRDDEVGPDDLAG</sequence>
<organism evidence="2 3">
    <name type="scientific">Rhodococcus rhodochrous KG-21</name>
    <dbReference type="NCBI Taxonomy" id="1441923"/>
    <lineage>
        <taxon>Bacteria</taxon>
        <taxon>Bacillati</taxon>
        <taxon>Actinomycetota</taxon>
        <taxon>Actinomycetes</taxon>
        <taxon>Mycobacteriales</taxon>
        <taxon>Nocardiaceae</taxon>
        <taxon>Rhodococcus</taxon>
    </lineage>
</organism>
<protein>
    <submittedName>
        <fullName evidence="2">Uncharacterized protein</fullName>
    </submittedName>
</protein>
<dbReference type="PATRIC" id="fig|1441923.3.peg.5942"/>
<comment type="caution">
    <text evidence="2">The sequence shown here is derived from an EMBL/GenBank/DDBJ whole genome shotgun (WGS) entry which is preliminary data.</text>
</comment>
<dbReference type="RefSeq" id="WP_003936775.1">
    <property type="nucleotide sequence ID" value="NZ_AZYO01000159.1"/>
</dbReference>
<reference evidence="3" key="2">
    <citation type="submission" date="2015-01" db="EMBL/GenBank/DDBJ databases">
        <title>Draft genome sequence of potential hydrocarbon metabolising strain of Rhodococcus rhodochrous.</title>
        <authorList>
            <person name="Aggarwal R.K."/>
            <person name="Dawar C."/>
        </authorList>
    </citation>
    <scope>NUCLEOTIDE SEQUENCE [LARGE SCALE GENOMIC DNA]</scope>
    <source>
        <strain evidence="3">KG-21</strain>
    </source>
</reference>
<evidence type="ECO:0000313" key="2">
    <source>
        <dbReference type="EMBL" id="KOS53138.1"/>
    </source>
</evidence>
<gene>
    <name evidence="2" type="ORF">Z051_27235</name>
</gene>
<keyword evidence="1" id="KW-0812">Transmembrane</keyword>
<dbReference type="AlphaFoldDB" id="A0A0M8PJT7"/>